<accession>A0A4Y9ZDN1</accession>
<dbReference type="InterPro" id="IPR045340">
    <property type="entry name" value="DUF6533"/>
</dbReference>
<evidence type="ECO:0000256" key="1">
    <source>
        <dbReference type="SAM" id="Phobius"/>
    </source>
</evidence>
<evidence type="ECO:0000313" key="3">
    <source>
        <dbReference type="EMBL" id="TFY71519.1"/>
    </source>
</evidence>
<evidence type="ECO:0000259" key="2">
    <source>
        <dbReference type="Pfam" id="PF20151"/>
    </source>
</evidence>
<keyword evidence="1" id="KW-1133">Transmembrane helix</keyword>
<reference evidence="3 4" key="1">
    <citation type="submission" date="2019-02" db="EMBL/GenBank/DDBJ databases">
        <title>Genome sequencing of the rare red list fungi Dentipellis fragilis.</title>
        <authorList>
            <person name="Buettner E."/>
            <person name="Kellner H."/>
        </authorList>
    </citation>
    <scope>NUCLEOTIDE SEQUENCE [LARGE SCALE GENOMIC DNA]</scope>
    <source>
        <strain evidence="3 4">DSM 105465</strain>
    </source>
</reference>
<evidence type="ECO:0000313" key="4">
    <source>
        <dbReference type="Proteomes" id="UP000298327"/>
    </source>
</evidence>
<dbReference type="OrthoDB" id="3251775at2759"/>
<feature type="transmembrane region" description="Helical" evidence="1">
    <location>
        <begin position="82"/>
        <end position="103"/>
    </location>
</feature>
<dbReference type="Proteomes" id="UP000298327">
    <property type="component" value="Unassembled WGS sequence"/>
</dbReference>
<name>A0A4Y9ZDN1_9AGAM</name>
<organism evidence="3 4">
    <name type="scientific">Dentipellis fragilis</name>
    <dbReference type="NCBI Taxonomy" id="205917"/>
    <lineage>
        <taxon>Eukaryota</taxon>
        <taxon>Fungi</taxon>
        <taxon>Dikarya</taxon>
        <taxon>Basidiomycota</taxon>
        <taxon>Agaricomycotina</taxon>
        <taxon>Agaricomycetes</taxon>
        <taxon>Russulales</taxon>
        <taxon>Hericiaceae</taxon>
        <taxon>Dentipellis</taxon>
    </lineage>
</organism>
<dbReference type="Pfam" id="PF20151">
    <property type="entry name" value="DUF6533"/>
    <property type="match status" value="1"/>
</dbReference>
<gene>
    <name evidence="3" type="ORF">EVG20_g1498</name>
</gene>
<keyword evidence="1" id="KW-0812">Transmembrane</keyword>
<feature type="transmembrane region" description="Helical" evidence="1">
    <location>
        <begin position="150"/>
        <end position="177"/>
    </location>
</feature>
<keyword evidence="4" id="KW-1185">Reference proteome</keyword>
<proteinExistence type="predicted"/>
<dbReference type="AlphaFoldDB" id="A0A4Y9ZDN1"/>
<comment type="caution">
    <text evidence="3">The sequence shown here is derived from an EMBL/GenBank/DDBJ whole genome shotgun (WGS) entry which is preliminary data.</text>
</comment>
<sequence length="363" mass="41239">MISDPCCLEILVNMMRCQFDQGTTTRIDITMDTSPKLGALLGVTVTKYFSAFTATVAVWDTCLNMGNEIRLIWCRPFTRAKFLYLILRYTTVFFQIFQSFGSYSRKFSMCRRMANESSIKRFSVRTEVRYTFAASLDHAKLKQLDSCKHWIVTTVVGGLTSLALANFVLIQQVYVLWDHRPRILQTLFAAFFVTYMSSMIVAIVSLRRMLGTVLYDSETFHVCLITSKPIQWVAGWVSQVVFDVCVSVFTFLNAASRPRLLDDKIVSELLRDGAVSYAVFSGLRLINAVLCAFKNPAFLAPGFLQLRLGYSDHFGMPIAVARRTLEAPAVQQSGTDRLKCSQRDYPYLIPVDFSMHIIALRRV</sequence>
<feature type="transmembrane region" description="Helical" evidence="1">
    <location>
        <begin position="183"/>
        <end position="206"/>
    </location>
</feature>
<protein>
    <recommendedName>
        <fullName evidence="2">DUF6533 domain-containing protein</fullName>
    </recommendedName>
</protein>
<dbReference type="EMBL" id="SEOQ01000048">
    <property type="protein sequence ID" value="TFY71519.1"/>
    <property type="molecule type" value="Genomic_DNA"/>
</dbReference>
<keyword evidence="1" id="KW-0472">Membrane</keyword>
<feature type="domain" description="DUF6533" evidence="2">
    <location>
        <begin position="49"/>
        <end position="92"/>
    </location>
</feature>